<sequence>MAGLGVEYPPNCPPITLTNNNSELVKRLKTLSETLQNSDSNDECGLPNRYGTLIEHLSNSHFLNNNSREVQIWLACCLADILRVFAPNIPLGDPGQLRNLSVMSTLLLALELPSDEAGIIIRQLIKTALEITNGKEWKKEKEREKSDELNGQSEGENEEKSESKEKAVGMIAKLLRDVDQVSNGILDALFFFLINPQKLNNRESFHMARNIIQTTQTSLEAAIQSVRQFNCLFHTYFCQFNMLQLLTQSLLAGGLPPECDLVGSTRSKLHEVILELHEIAPELVSPVLPQVSSSLRAEDDGQRLLATKLVGMLATGVKSRLYDDNPSTWQCYLDRFKDCSAEIRETCAKHAHEILLNHSQIRGQVSAALERLTRDVDDSVRLTAIQCVVETARKKLEAISESLILACCERMRDKKPKIRQEALTKLLHLHSKVACGEEYTMSDRQVVAIIPQKALSLYMLANMNEEKLMIERYFVSYIIPYKMEMRKRMKWMIELHYKLDKYEAQAFADIISRSSALRRILREMLEIISRDGKGEDKARDMQAKIQRVAAAHHDPNGFSQALKHFTNLLATDQRCFECAEYIVSNDYSITKVESLSKELVQRAQESGSIGKDSFTHVRRFVERIAPLIMDTESAAEFVRCVFHVKGESECGKLDAKPKLPRILRLLRVWGEHFPHLFSKSDCVRNVIKLIQCDDAQSVETGLQVLLNITSQTSLKAKELEWYDDAVKSVWSVVNYQYPDFGRAGKLAVRVTCKLLGKEECSERFPQIFDDLMERVSMSSEGCVNALQVLSQFHHAFPHVYKEQLKDLLTKVVVPKLILSPETDIEDVQSFDPIVPMERQPMPKYCMPKVYAMKLLTRFLFTSGGDAEDDALAKKTLNLFVTFVDAAGDLHDPERNISQIEKARLRAVAGACVLKLCYLQKYVNLLGVEQFITVANLVADVADCVRTYFVRRLHKGLVRNRFILFSLIYELSIEFMALFSLVGLIKPLSSEEEVRVKQFRDLCRGFLSVAISRRRALLQSGSISPMLLPYHQPEYVVAYSIFLLTHQSILLSHADSDSLATLQECLWFVMEPFAANKECYDFEFIYRLMQDVKEANDALSEGRFKKKEIGKAELAGQNKKMWALADLGMLMVVYRAKIAIRNEPRKTLPSKRFFLPTNEANSTIYAPADLIKDEKDRNGRPPVEKRRGLNGTTMSNKSNRGGKNQGPQSRNNVHAPSKKIGDAENGNKEVEPKVVKRRGKRSNSEMLGDEIQRPTVKRVLRNSTGIHATKERDLTADDLNKSVKLEVCIIIYAIAHLVTIIIQDFEEVDAMASTSDASESISTKRLGTKGRGRMKITKDLKRESQAENDTTGKVS</sequence>
<evidence type="ECO:0000256" key="2">
    <source>
        <dbReference type="ARBA" id="ARBA00022618"/>
    </source>
</evidence>
<feature type="compositionally biased region" description="Polar residues" evidence="6">
    <location>
        <begin position="1189"/>
        <end position="1213"/>
    </location>
</feature>
<feature type="compositionally biased region" description="Basic residues" evidence="6">
    <location>
        <begin position="1325"/>
        <end position="1334"/>
    </location>
</feature>
<dbReference type="InterPro" id="IPR039776">
    <property type="entry name" value="Pds5"/>
</dbReference>
<keyword evidence="3" id="KW-0498">Mitosis</keyword>
<evidence type="ECO:0000313" key="8">
    <source>
        <dbReference type="WBParaSite" id="Hba_20605"/>
    </source>
</evidence>
<feature type="compositionally biased region" description="Basic and acidic residues" evidence="6">
    <location>
        <begin position="136"/>
        <end position="148"/>
    </location>
</feature>
<proteinExistence type="predicted"/>
<dbReference type="GO" id="GO:0007064">
    <property type="term" value="P:mitotic sister chromatid cohesion"/>
    <property type="evidence" value="ECO:0007669"/>
    <property type="project" value="InterPro"/>
</dbReference>
<keyword evidence="4" id="KW-0539">Nucleus</keyword>
<keyword evidence="7" id="KW-1185">Reference proteome</keyword>
<feature type="region of interest" description="Disordered" evidence="6">
    <location>
        <begin position="1165"/>
        <end position="1263"/>
    </location>
</feature>
<feature type="region of interest" description="Disordered" evidence="6">
    <location>
        <begin position="1311"/>
        <end position="1354"/>
    </location>
</feature>
<evidence type="ECO:0000256" key="6">
    <source>
        <dbReference type="SAM" id="MobiDB-lite"/>
    </source>
</evidence>
<evidence type="ECO:0000256" key="5">
    <source>
        <dbReference type="ARBA" id="ARBA00023306"/>
    </source>
</evidence>
<reference evidence="8" key="1">
    <citation type="submission" date="2016-11" db="UniProtKB">
        <authorList>
            <consortium name="WormBaseParasite"/>
        </authorList>
    </citation>
    <scope>IDENTIFICATION</scope>
</reference>
<keyword evidence="2" id="KW-0132">Cell division</keyword>
<feature type="compositionally biased region" description="Basic and acidic residues" evidence="6">
    <location>
        <begin position="1169"/>
        <end position="1186"/>
    </location>
</feature>
<evidence type="ECO:0000256" key="1">
    <source>
        <dbReference type="ARBA" id="ARBA00004123"/>
    </source>
</evidence>
<accession>A0A1I7XSU8</accession>
<evidence type="ECO:0000256" key="4">
    <source>
        <dbReference type="ARBA" id="ARBA00023242"/>
    </source>
</evidence>
<dbReference type="GO" id="GO:0000785">
    <property type="term" value="C:chromatin"/>
    <property type="evidence" value="ECO:0007669"/>
    <property type="project" value="TreeGrafter"/>
</dbReference>
<dbReference type="PANTHER" id="PTHR12663">
    <property type="entry name" value="ANDROGEN INDUCED INHIBITOR OF PROLIFERATION AS3 / PDS5-RELATED"/>
    <property type="match status" value="1"/>
</dbReference>
<name>A0A1I7XSU8_HETBA</name>
<dbReference type="GO" id="GO:0051301">
    <property type="term" value="P:cell division"/>
    <property type="evidence" value="ECO:0007669"/>
    <property type="project" value="UniProtKB-KW"/>
</dbReference>
<dbReference type="GO" id="GO:0006281">
    <property type="term" value="P:DNA repair"/>
    <property type="evidence" value="ECO:0007669"/>
    <property type="project" value="TreeGrafter"/>
</dbReference>
<evidence type="ECO:0000256" key="3">
    <source>
        <dbReference type="ARBA" id="ARBA00022776"/>
    </source>
</evidence>
<dbReference type="InterPro" id="IPR011989">
    <property type="entry name" value="ARM-like"/>
</dbReference>
<dbReference type="SUPFAM" id="SSF48371">
    <property type="entry name" value="ARM repeat"/>
    <property type="match status" value="1"/>
</dbReference>
<dbReference type="WBParaSite" id="Hba_20605">
    <property type="protein sequence ID" value="Hba_20605"/>
    <property type="gene ID" value="Hba_20605"/>
</dbReference>
<dbReference type="Gene3D" id="1.25.10.10">
    <property type="entry name" value="Leucine-rich Repeat Variant"/>
    <property type="match status" value="1"/>
</dbReference>
<organism evidence="7 8">
    <name type="scientific">Heterorhabditis bacteriophora</name>
    <name type="common">Entomopathogenic nematode worm</name>
    <dbReference type="NCBI Taxonomy" id="37862"/>
    <lineage>
        <taxon>Eukaryota</taxon>
        <taxon>Metazoa</taxon>
        <taxon>Ecdysozoa</taxon>
        <taxon>Nematoda</taxon>
        <taxon>Chromadorea</taxon>
        <taxon>Rhabditida</taxon>
        <taxon>Rhabditina</taxon>
        <taxon>Rhabditomorpha</taxon>
        <taxon>Strongyloidea</taxon>
        <taxon>Heterorhabditidae</taxon>
        <taxon>Heterorhabditis</taxon>
    </lineage>
</organism>
<feature type="compositionally biased region" description="Basic and acidic residues" evidence="6">
    <location>
        <begin position="1218"/>
        <end position="1233"/>
    </location>
</feature>
<evidence type="ECO:0000313" key="7">
    <source>
        <dbReference type="Proteomes" id="UP000095283"/>
    </source>
</evidence>
<feature type="compositionally biased region" description="Polar residues" evidence="6">
    <location>
        <begin position="1311"/>
        <end position="1324"/>
    </location>
</feature>
<comment type="subcellular location">
    <subcellularLocation>
        <location evidence="1">Nucleus</location>
    </subcellularLocation>
</comment>
<dbReference type="PANTHER" id="PTHR12663:SF0">
    <property type="entry name" value="PRECOCIOUS DISSOCIATION OF SISTERS 5, ISOFORM A"/>
    <property type="match status" value="1"/>
</dbReference>
<feature type="region of interest" description="Disordered" evidence="6">
    <location>
        <begin position="136"/>
        <end position="163"/>
    </location>
</feature>
<feature type="compositionally biased region" description="Basic and acidic residues" evidence="6">
    <location>
        <begin position="1335"/>
        <end position="1344"/>
    </location>
</feature>
<protein>
    <submittedName>
        <fullName evidence="8">Sister chromatid cohesion protein PDS5 homolog A</fullName>
    </submittedName>
</protein>
<keyword evidence="5" id="KW-0131">Cell cycle</keyword>
<dbReference type="GO" id="GO:0005634">
    <property type="term" value="C:nucleus"/>
    <property type="evidence" value="ECO:0007669"/>
    <property type="project" value="UniProtKB-SubCell"/>
</dbReference>
<dbReference type="Proteomes" id="UP000095283">
    <property type="component" value="Unplaced"/>
</dbReference>
<dbReference type="Pfam" id="PF20168">
    <property type="entry name" value="PDS5"/>
    <property type="match status" value="1"/>
</dbReference>
<dbReference type="InterPro" id="IPR016024">
    <property type="entry name" value="ARM-type_fold"/>
</dbReference>